<evidence type="ECO:0000313" key="1">
    <source>
        <dbReference type="EMBL" id="ACR33879.1"/>
    </source>
</evidence>
<accession>C4IY79</accession>
<reference evidence="1" key="2">
    <citation type="submission" date="2012-06" db="EMBL/GenBank/DDBJ databases">
        <authorList>
            <person name="Yu Y."/>
            <person name="Currie J."/>
            <person name="Lomeli R."/>
            <person name="Angelova A."/>
            <person name="Collura K."/>
            <person name="Wissotski M."/>
            <person name="Campos D."/>
            <person name="Kudrna D."/>
            <person name="Golser W."/>
            <person name="Ashely E."/>
            <person name="Descour A."/>
            <person name="Fernandes J."/>
            <person name="Soderlund C."/>
            <person name="Walbot V."/>
        </authorList>
    </citation>
    <scope>NUCLEOTIDE SEQUENCE</scope>
    <source>
        <strain evidence="1">B73</strain>
    </source>
</reference>
<dbReference type="AlphaFoldDB" id="C4IY79"/>
<proteinExistence type="evidence at transcript level"/>
<name>C4IY79_MAIZE</name>
<sequence length="231" mass="25912">MVVVGVSRRLGLRFAVDRQREVDQYRCPHARQRCEQEENLPRVDGREPANESFAPPFPRINKNRCAMWSDQRLVLTQGLLLQLRRHNFDDKFFRQILLLLLAAAAAPPLHPVRTLTRQGPDHLRTPRAAFIRRLRKALDIQYRIIGSSVHARDRGALPTGSLELEADINLLSFLHFPTDSKHSTTLLSIYLSSESGVGVGRSRSVRLDLRRAVAGSEAAARGGRGGAAAER</sequence>
<protein>
    <submittedName>
        <fullName evidence="1">Uncharacterized protein</fullName>
    </submittedName>
</protein>
<organism evidence="1">
    <name type="scientific">Zea mays</name>
    <name type="common">Maize</name>
    <dbReference type="NCBI Taxonomy" id="4577"/>
    <lineage>
        <taxon>Eukaryota</taxon>
        <taxon>Viridiplantae</taxon>
        <taxon>Streptophyta</taxon>
        <taxon>Embryophyta</taxon>
        <taxon>Tracheophyta</taxon>
        <taxon>Spermatophyta</taxon>
        <taxon>Magnoliopsida</taxon>
        <taxon>Liliopsida</taxon>
        <taxon>Poales</taxon>
        <taxon>Poaceae</taxon>
        <taxon>PACMAD clade</taxon>
        <taxon>Panicoideae</taxon>
        <taxon>Andropogonodae</taxon>
        <taxon>Andropogoneae</taxon>
        <taxon>Tripsacinae</taxon>
        <taxon>Zea</taxon>
    </lineage>
</organism>
<reference evidence="1" key="1">
    <citation type="journal article" date="2009" name="PLoS Genet.">
        <title>Sequencing, mapping, and analysis of 27,455 maize full-length cDNAs.</title>
        <authorList>
            <person name="Soderlund C."/>
            <person name="Descour A."/>
            <person name="Kudrna D."/>
            <person name="Bomhoff M."/>
            <person name="Boyd L."/>
            <person name="Currie J."/>
            <person name="Angelova A."/>
            <person name="Collura K."/>
            <person name="Wissotski M."/>
            <person name="Ashley E."/>
            <person name="Morrow D."/>
            <person name="Fernandes J."/>
            <person name="Walbot V."/>
            <person name="Yu Y."/>
        </authorList>
    </citation>
    <scope>NUCLEOTIDE SEQUENCE</scope>
    <source>
        <strain evidence="1">B73</strain>
    </source>
</reference>
<dbReference type="EMBL" id="BT083526">
    <property type="protein sequence ID" value="ACR33879.1"/>
    <property type="molecule type" value="mRNA"/>
</dbReference>